<name>H8H2Q8_DEIGI</name>
<dbReference type="AlphaFoldDB" id="H8H2Q8"/>
<proteinExistence type="predicted"/>
<sequence>MQPVRKIGKSHRAVNGTLVSSRAVGGAQFESTLERDFYTLLEFDPAVESYVTQPLQIMFRTPSGARRRYTPDTLVHYLDGRRPGLFEVKYVEDVRQKRMEMAWRFRAAADHARQQGWTFTLVTEKALRGQFLENARFLLPFARRVVDADRRQVLLGWLLSETTPRALLEGLPTMERGQWLPVLWHLVATRAIGCDLQSPLNMDARIWPAGAP</sequence>
<organism evidence="3 4">
    <name type="scientific">Deinococcus gobiensis (strain DSM 21396 / JCM 16679 / CGMCC 1.7299 / I-0)</name>
    <dbReference type="NCBI Taxonomy" id="745776"/>
    <lineage>
        <taxon>Bacteria</taxon>
        <taxon>Thermotogati</taxon>
        <taxon>Deinococcota</taxon>
        <taxon>Deinococci</taxon>
        <taxon>Deinococcales</taxon>
        <taxon>Deinococcaceae</taxon>
        <taxon>Deinococcus</taxon>
    </lineage>
</organism>
<dbReference type="InterPro" id="IPR011856">
    <property type="entry name" value="tRNA_endonuc-like_dom_sf"/>
</dbReference>
<reference evidence="3 4" key="1">
    <citation type="journal article" date="2012" name="PLoS ONE">
        <title>Genome sequence and transcriptome analysis of the radioresistant bacterium Deinococcus gobiensis: insights into the extreme environmental adaptations.</title>
        <authorList>
            <person name="Yuan M."/>
            <person name="Chen M."/>
            <person name="Zhang W."/>
            <person name="Lu W."/>
            <person name="Wang J."/>
            <person name="Yang M."/>
            <person name="Zhao P."/>
            <person name="Tang R."/>
            <person name="Li X."/>
            <person name="Hao Y."/>
            <person name="Zhou Z."/>
            <person name="Zhan Y."/>
            <person name="Yu H."/>
            <person name="Teng C."/>
            <person name="Yan Y."/>
            <person name="Ping S."/>
            <person name="Wang Y."/>
            <person name="Lin M."/>
        </authorList>
    </citation>
    <scope>NUCLEOTIDE SEQUENCE [LARGE SCALE GENOMIC DNA]</scope>
    <source>
        <strain evidence="4">DSM 21396 / JCM 16679 / CGMCC 1.7299 / I-0</strain>
        <plasmid evidence="3">P3</plasmid>
    </source>
</reference>
<dbReference type="HOGENOM" id="CLU_100949_1_0_0"/>
<dbReference type="EMBL" id="CP002194">
    <property type="protein sequence ID" value="AFD27805.1"/>
    <property type="molecule type" value="Genomic_DNA"/>
</dbReference>
<dbReference type="GO" id="GO:0003676">
    <property type="term" value="F:nucleic acid binding"/>
    <property type="evidence" value="ECO:0007669"/>
    <property type="project" value="InterPro"/>
</dbReference>
<dbReference type="KEGG" id="dgo:DGo_PC0013"/>
<dbReference type="Pfam" id="PF08722">
    <property type="entry name" value="Tn7_TnsA-like_N"/>
    <property type="match status" value="1"/>
</dbReference>
<gene>
    <name evidence="3" type="ordered locus">DGo_PC0013</name>
</gene>
<feature type="domain" description="TnsA endonuclease C-terminal" evidence="1">
    <location>
        <begin position="130"/>
        <end position="196"/>
    </location>
</feature>
<dbReference type="Gene3D" id="3.40.1350.10">
    <property type="match status" value="1"/>
</dbReference>
<protein>
    <recommendedName>
        <fullName evidence="5">Heteromeric transposase endonuclease subunit TnsA</fullName>
    </recommendedName>
</protein>
<dbReference type="PATRIC" id="fig|745776.4.peg.3814"/>
<dbReference type="InterPro" id="IPR014832">
    <property type="entry name" value="TnsA_C"/>
</dbReference>
<dbReference type="Proteomes" id="UP000007575">
    <property type="component" value="Plasmid P3"/>
</dbReference>
<evidence type="ECO:0000313" key="3">
    <source>
        <dbReference type="EMBL" id="AFD27805.1"/>
    </source>
</evidence>
<accession>H8H2Q8</accession>
<evidence type="ECO:0008006" key="5">
    <source>
        <dbReference type="Google" id="ProtNLM"/>
    </source>
</evidence>
<evidence type="ECO:0000259" key="1">
    <source>
        <dbReference type="Pfam" id="PF08721"/>
    </source>
</evidence>
<dbReference type="RefSeq" id="WP_014682715.1">
    <property type="nucleotide sequence ID" value="NC_017771.1"/>
</dbReference>
<keyword evidence="3" id="KW-0614">Plasmid</keyword>
<dbReference type="eggNOG" id="ENOG5032A4T">
    <property type="taxonomic scope" value="Bacteria"/>
</dbReference>
<evidence type="ECO:0000259" key="2">
    <source>
        <dbReference type="Pfam" id="PF08722"/>
    </source>
</evidence>
<feature type="domain" description="TnsA endonuclease N-terminal" evidence="2">
    <location>
        <begin position="44"/>
        <end position="124"/>
    </location>
</feature>
<evidence type="ECO:0000313" key="4">
    <source>
        <dbReference type="Proteomes" id="UP000007575"/>
    </source>
</evidence>
<dbReference type="Pfam" id="PF08721">
    <property type="entry name" value="Tn7_Tnp_TnsA_C"/>
    <property type="match status" value="1"/>
</dbReference>
<dbReference type="InterPro" id="IPR014833">
    <property type="entry name" value="TnsA_N"/>
</dbReference>
<geneLocation type="plasmid" evidence="3 4">
    <name>P3</name>
</geneLocation>
<keyword evidence="4" id="KW-1185">Reference proteome</keyword>